<sequence>MEHYSEANRQELCQLKVNDVEDLGTAALIKIPDIRTNRKRMFTITGEFYEIYKKYAALRPSNVLERRFFLNYQNGKCTIQPVGETTNSSLVEETTVAAQKKKRRRNRKKKKQNRNNTLETTTISVMRSNTFDSNENLMANLSNHKNETDEKEDFKNIRLNADEIQEELKKFFQNNYTSIHDYSGLKLGENFVISDDHPKRVKKRNRCSINNGGCSQICRLRGKVKCSCLKGYTLAKNRKKCVDIDECRVKNGGCREICKNTQGAFYCDCPAGLRLSENLRSCQDINECHLRNGHGPCQDTCTNTYGSYICDCSHLNGTRLSTDNHSCEDIDECNEASPGCSHQCINTQVGAFCSCPEGMELMSDYKTCQDVDECEDVTVKASCTRGCVNTVGSYYCEEDFQNDESLQKRKIPVCPPLFPPQYGFITCLRNNSSPYDTYDKNGRKMIKNSPGTKCYLECPVGFKLVGEGRYICGISGQWITKKQGFCKSTYL</sequence>
<dbReference type="GO" id="GO:0005576">
    <property type="term" value="C:extracellular region"/>
    <property type="evidence" value="ECO:0007669"/>
    <property type="project" value="UniProtKB-SubCell"/>
</dbReference>
<evidence type="ECO:0000256" key="3">
    <source>
        <dbReference type="ARBA" id="ARBA00022737"/>
    </source>
</evidence>
<evidence type="ECO:0000259" key="7">
    <source>
        <dbReference type="PROSITE" id="PS50923"/>
    </source>
</evidence>
<keyword evidence="9" id="KW-1185">Reference proteome</keyword>
<dbReference type="GO" id="GO:0005509">
    <property type="term" value="F:calcium ion binding"/>
    <property type="evidence" value="ECO:0007669"/>
    <property type="project" value="InterPro"/>
</dbReference>
<dbReference type="Gene3D" id="2.10.25.10">
    <property type="entry name" value="Laminin"/>
    <property type="match status" value="5"/>
</dbReference>
<dbReference type="InterPro" id="IPR018097">
    <property type="entry name" value="EGF_Ca-bd_CS"/>
</dbReference>
<feature type="region of interest" description="Disordered" evidence="6">
    <location>
        <begin position="93"/>
        <end position="119"/>
    </location>
</feature>
<keyword evidence="5" id="KW-0768">Sushi</keyword>
<dbReference type="Pfam" id="PF07645">
    <property type="entry name" value="EGF_CA"/>
    <property type="match status" value="2"/>
</dbReference>
<evidence type="ECO:0000313" key="9">
    <source>
        <dbReference type="Proteomes" id="UP000719412"/>
    </source>
</evidence>
<dbReference type="InterPro" id="IPR000436">
    <property type="entry name" value="Sushi_SCR_CCP_dom"/>
</dbReference>
<protein>
    <recommendedName>
        <fullName evidence="7">Sushi domain-containing protein</fullName>
    </recommendedName>
</protein>
<reference evidence="8" key="2">
    <citation type="submission" date="2021-08" db="EMBL/GenBank/DDBJ databases">
        <authorList>
            <person name="Eriksson T."/>
        </authorList>
    </citation>
    <scope>NUCLEOTIDE SEQUENCE</scope>
    <source>
        <strain evidence="8">Stoneville</strain>
        <tissue evidence="8">Whole head</tissue>
    </source>
</reference>
<dbReference type="PROSITE" id="PS50923">
    <property type="entry name" value="SUSHI"/>
    <property type="match status" value="1"/>
</dbReference>
<dbReference type="PROSITE" id="PS01187">
    <property type="entry name" value="EGF_CA"/>
    <property type="match status" value="2"/>
</dbReference>
<evidence type="ECO:0000256" key="4">
    <source>
        <dbReference type="ARBA" id="ARBA00023157"/>
    </source>
</evidence>
<dbReference type="PANTHER" id="PTHR24050:SF28">
    <property type="entry name" value="UROMODULIN-LIKE"/>
    <property type="match status" value="1"/>
</dbReference>
<dbReference type="SUPFAM" id="SSF57535">
    <property type="entry name" value="Complement control module/SCR domain"/>
    <property type="match status" value="1"/>
</dbReference>
<gene>
    <name evidence="8" type="ORF">GEV33_012581</name>
</gene>
<dbReference type="Gene3D" id="2.10.70.10">
    <property type="entry name" value="Complement Module, domain 1"/>
    <property type="match status" value="1"/>
</dbReference>
<reference evidence="8" key="1">
    <citation type="journal article" date="2020" name="J Insects Food Feed">
        <title>The yellow mealworm (Tenebrio molitor) genome: a resource for the emerging insects as food and feed industry.</title>
        <authorList>
            <person name="Eriksson T."/>
            <person name="Andere A."/>
            <person name="Kelstrup H."/>
            <person name="Emery V."/>
            <person name="Picard C."/>
        </authorList>
    </citation>
    <scope>NUCLEOTIDE SEQUENCE</scope>
    <source>
        <strain evidence="8">Stoneville</strain>
        <tissue evidence="8">Whole head</tissue>
    </source>
</reference>
<proteinExistence type="predicted"/>
<dbReference type="InterPro" id="IPR035976">
    <property type="entry name" value="Sushi/SCR/CCP_sf"/>
</dbReference>
<feature type="domain" description="Sushi" evidence="7">
    <location>
        <begin position="425"/>
        <end position="488"/>
    </location>
</feature>
<name>A0A8J6HA19_TENMO</name>
<dbReference type="FunFam" id="2.10.25.10:FF:000119">
    <property type="entry name" value="vitamin K-dependent protein S"/>
    <property type="match status" value="1"/>
</dbReference>
<dbReference type="EMBL" id="JABDTM020027649">
    <property type="protein sequence ID" value="KAH0810212.1"/>
    <property type="molecule type" value="Genomic_DNA"/>
</dbReference>
<dbReference type="Pfam" id="PF14670">
    <property type="entry name" value="FXa_inhibition"/>
    <property type="match status" value="3"/>
</dbReference>
<comment type="caution">
    <text evidence="5">Lacks conserved residue(s) required for the propagation of feature annotation.</text>
</comment>
<keyword evidence="3" id="KW-0677">Repeat</keyword>
<dbReference type="SUPFAM" id="SSF57196">
    <property type="entry name" value="EGF/Laminin"/>
    <property type="match status" value="1"/>
</dbReference>
<organism evidence="8 9">
    <name type="scientific">Tenebrio molitor</name>
    <name type="common">Yellow mealworm beetle</name>
    <dbReference type="NCBI Taxonomy" id="7067"/>
    <lineage>
        <taxon>Eukaryota</taxon>
        <taxon>Metazoa</taxon>
        <taxon>Ecdysozoa</taxon>
        <taxon>Arthropoda</taxon>
        <taxon>Hexapoda</taxon>
        <taxon>Insecta</taxon>
        <taxon>Pterygota</taxon>
        <taxon>Neoptera</taxon>
        <taxon>Endopterygota</taxon>
        <taxon>Coleoptera</taxon>
        <taxon>Polyphaga</taxon>
        <taxon>Cucujiformia</taxon>
        <taxon>Tenebrionidae</taxon>
        <taxon>Tenebrio</taxon>
    </lineage>
</organism>
<feature type="compositionally biased region" description="Basic residues" evidence="6">
    <location>
        <begin position="99"/>
        <end position="113"/>
    </location>
</feature>
<dbReference type="SMART" id="SM00181">
    <property type="entry name" value="EGF"/>
    <property type="match status" value="4"/>
</dbReference>
<dbReference type="InterPro" id="IPR001881">
    <property type="entry name" value="EGF-like_Ca-bd_dom"/>
</dbReference>
<dbReference type="AlphaFoldDB" id="A0A8J6HA19"/>
<dbReference type="FunFam" id="2.10.25.10:FF:000037">
    <property type="entry name" value="Signal peptide, CUB domain and EGF-like domain-containing 2"/>
    <property type="match status" value="2"/>
</dbReference>
<evidence type="ECO:0000256" key="6">
    <source>
        <dbReference type="SAM" id="MobiDB-lite"/>
    </source>
</evidence>
<dbReference type="InterPro" id="IPR009030">
    <property type="entry name" value="Growth_fac_rcpt_cys_sf"/>
</dbReference>
<accession>A0A8J6HA19</accession>
<keyword evidence="4" id="KW-1015">Disulfide bond</keyword>
<dbReference type="PANTHER" id="PTHR24050">
    <property type="entry name" value="PA14 DOMAIN-CONTAINING PROTEIN"/>
    <property type="match status" value="1"/>
</dbReference>
<dbReference type="InterPro" id="IPR000742">
    <property type="entry name" value="EGF"/>
</dbReference>
<keyword evidence="1" id="KW-0245">EGF-like domain</keyword>
<dbReference type="SUPFAM" id="SSF57184">
    <property type="entry name" value="Growth factor receptor domain"/>
    <property type="match status" value="1"/>
</dbReference>
<evidence type="ECO:0000256" key="5">
    <source>
        <dbReference type="PROSITE-ProRule" id="PRU00302"/>
    </source>
</evidence>
<dbReference type="InterPro" id="IPR049883">
    <property type="entry name" value="NOTCH1_EGF-like"/>
</dbReference>
<dbReference type="Proteomes" id="UP000719412">
    <property type="component" value="Unassembled WGS sequence"/>
</dbReference>
<keyword evidence="2" id="KW-0732">Signal</keyword>
<dbReference type="CDD" id="cd00033">
    <property type="entry name" value="CCP"/>
    <property type="match status" value="1"/>
</dbReference>
<dbReference type="SMART" id="SM00179">
    <property type="entry name" value="EGF_CA"/>
    <property type="match status" value="4"/>
</dbReference>
<comment type="caution">
    <text evidence="8">The sequence shown here is derived from an EMBL/GenBank/DDBJ whole genome shotgun (WGS) entry which is preliminary data.</text>
</comment>
<evidence type="ECO:0000256" key="2">
    <source>
        <dbReference type="ARBA" id="ARBA00022729"/>
    </source>
</evidence>
<dbReference type="CDD" id="cd00054">
    <property type="entry name" value="EGF_CA"/>
    <property type="match status" value="1"/>
</dbReference>
<dbReference type="InterPro" id="IPR052235">
    <property type="entry name" value="Nephronectin_domain"/>
</dbReference>
<evidence type="ECO:0000313" key="8">
    <source>
        <dbReference type="EMBL" id="KAH0810212.1"/>
    </source>
</evidence>
<evidence type="ECO:0000256" key="1">
    <source>
        <dbReference type="ARBA" id="ARBA00022536"/>
    </source>
</evidence>